<comment type="subcellular location">
    <subcellularLocation>
        <location evidence="1">Endomembrane system</location>
        <topology evidence="1">Multi-pass membrane protein</topology>
    </subcellularLocation>
</comment>
<evidence type="ECO:0000256" key="4">
    <source>
        <dbReference type="ARBA" id="ARBA00023136"/>
    </source>
</evidence>
<reference evidence="7 10" key="3">
    <citation type="journal article" date="2014" name="Environ. Microbiol.">
        <title>Halorhabdus tiamatea: proteogenomics and glycosidase activity measurements identify the first cultivated euryarchaeon from a deep-sea anoxic brine lake as potential polysaccharide degrader.</title>
        <authorList>
            <person name="Werner J."/>
            <person name="Ferrer M."/>
            <person name="Michel G."/>
            <person name="Mann A.J."/>
            <person name="Huang S."/>
            <person name="Juarez S."/>
            <person name="Ciordia S."/>
            <person name="Albar J.P."/>
            <person name="Alcaide M."/>
            <person name="La Cono V."/>
            <person name="Yakimov M.M."/>
            <person name="Antunes A."/>
            <person name="Taborda M."/>
            <person name="Da Costa M.S."/>
            <person name="Amann R.I."/>
            <person name="Gloeckner F.O."/>
            <person name="Golyshina O.V."/>
            <person name="Golyshin P.N."/>
            <person name="Teeling H."/>
        </authorList>
    </citation>
    <scope>NUCLEOTIDE SEQUENCE [LARGE SCALE GENOMIC DNA]</scope>
    <source>
        <strain evidence="10">SARL4B</strain>
        <strain evidence="7">Type strain: SARL4B</strain>
    </source>
</reference>
<dbReference type="GO" id="GO:0012505">
    <property type="term" value="C:endomembrane system"/>
    <property type="evidence" value="ECO:0007669"/>
    <property type="project" value="UniProtKB-SubCell"/>
</dbReference>
<keyword evidence="4 5" id="KW-0472">Membrane</keyword>
<keyword evidence="8" id="KW-0378">Hydrolase</keyword>
<dbReference type="InterPro" id="IPR001478">
    <property type="entry name" value="PDZ"/>
</dbReference>
<dbReference type="GO" id="GO:0005737">
    <property type="term" value="C:cytoplasm"/>
    <property type="evidence" value="ECO:0007669"/>
    <property type="project" value="TreeGrafter"/>
</dbReference>
<dbReference type="STRING" id="1033806.HTIA_1686"/>
<evidence type="ECO:0000256" key="5">
    <source>
        <dbReference type="SAM" id="Phobius"/>
    </source>
</evidence>
<dbReference type="Gene3D" id="2.30.42.10">
    <property type="match status" value="2"/>
</dbReference>
<dbReference type="GO" id="GO:0031293">
    <property type="term" value="P:membrane protein intracellular domain proteolysis"/>
    <property type="evidence" value="ECO:0007669"/>
    <property type="project" value="TreeGrafter"/>
</dbReference>
<dbReference type="Proteomes" id="UP000015381">
    <property type="component" value="Chromosome I"/>
</dbReference>
<reference evidence="8 9" key="1">
    <citation type="journal article" date="2011" name="J. Bacteriol.">
        <title>Genome sequence of Halorhabdus tiamatea, the first archaeon isolated from a deep-sea anoxic brine lake.</title>
        <authorList>
            <person name="Antunes A."/>
            <person name="Alam I."/>
            <person name="Bajic V.B."/>
            <person name="Stingl U."/>
        </authorList>
    </citation>
    <scope>NUCLEOTIDE SEQUENCE [LARGE SCALE GENOMIC DNA]</scope>
    <source>
        <strain evidence="8 9">SARL4B</strain>
    </source>
</reference>
<dbReference type="OrthoDB" id="15212at2157"/>
<dbReference type="AlphaFoldDB" id="F7PJK8"/>
<feature type="transmembrane region" description="Helical" evidence="5">
    <location>
        <begin position="62"/>
        <end position="84"/>
    </location>
</feature>
<dbReference type="SUPFAM" id="SSF50156">
    <property type="entry name" value="PDZ domain-like"/>
    <property type="match status" value="2"/>
</dbReference>
<feature type="transmembrane region" description="Helical" evidence="5">
    <location>
        <begin position="183"/>
        <end position="203"/>
    </location>
</feature>
<feature type="transmembrane region" description="Helical" evidence="5">
    <location>
        <begin position="500"/>
        <end position="519"/>
    </location>
</feature>
<organism evidence="8 9">
    <name type="scientific">Halorhabdus tiamatea SARL4B</name>
    <dbReference type="NCBI Taxonomy" id="1033806"/>
    <lineage>
        <taxon>Archaea</taxon>
        <taxon>Methanobacteriati</taxon>
        <taxon>Methanobacteriota</taxon>
        <taxon>Stenosarchaea group</taxon>
        <taxon>Halobacteria</taxon>
        <taxon>Halobacteriales</taxon>
        <taxon>Haloarculaceae</taxon>
        <taxon>Halorhabdus</taxon>
    </lineage>
</organism>
<accession>F7PJK8</accession>
<dbReference type="HOGENOM" id="CLU_042134_1_0_2"/>
<dbReference type="PANTHER" id="PTHR13325:SF3">
    <property type="entry name" value="MEMBRANE-BOUND TRANSCRIPTION FACTOR SITE-2 PROTEASE"/>
    <property type="match status" value="1"/>
</dbReference>
<dbReference type="InterPro" id="IPR008915">
    <property type="entry name" value="Peptidase_M50"/>
</dbReference>
<dbReference type="Proteomes" id="UP000003861">
    <property type="component" value="Unassembled WGS sequence"/>
</dbReference>
<dbReference type="EMBL" id="HF571520">
    <property type="protein sequence ID" value="CCQ33813.1"/>
    <property type="molecule type" value="Genomic_DNA"/>
</dbReference>
<dbReference type="Pfam" id="PF02163">
    <property type="entry name" value="Peptidase_M50"/>
    <property type="match status" value="1"/>
</dbReference>
<dbReference type="EMBL" id="AFNT02000018">
    <property type="protein sequence ID" value="ERJ06253.1"/>
    <property type="molecule type" value="Genomic_DNA"/>
</dbReference>
<evidence type="ECO:0000256" key="2">
    <source>
        <dbReference type="ARBA" id="ARBA00022692"/>
    </source>
</evidence>
<evidence type="ECO:0000313" key="9">
    <source>
        <dbReference type="Proteomes" id="UP000003861"/>
    </source>
</evidence>
<sequence length="586" mass="61313">MVDTLTLVLAGVLAYSLGAMALQRRGFLPSFLHVSGPITTIHTKRGRAFLDWLAGPKRFWRAFANVGVGFALFVLVGMFLTVLFSGFMSLQQPGANPIQEPKNALVIPGLNDFLPPAAAPEIIFGLLVGMVVHEGGHGLLCRVENIDIDSMGVALLTIIPLGAFVEPDEESRAEADRGAQTRMFAAGVTNNFVVTALAFLLLFGPVAGSIQAVGGVAVGGTFPGSPAADASLGEGDVITGINGTEVTNQSTLTDALGNTESRTVAMSLHGGETKYIQRSVFVTVALLEGPLAVDEGDTITSVNGTSVHTVSGLEEVVENRSVATLETADGNRTTGPIGAYVSRVAEDGPFAEDGGPAGESVVITHFDGERIVGQSQLTEALDGTAPGDEVDLVAYVDGERRTYTVTLGENPRDDTGFLGVVGIQPGISGLDVNDFGIQSYPAETYLGILGGDVGLDSSLAQQILWIVTLPFASVVNPNIAFNFAGFLGPIADFYTIQGPLGGLGGGVFVAANLLFWTAWINLNLAVFNLIPLFPLDGGHLLRTGTEAIVSRTPINKRWAVRTVTVSVGLVMFGSLMLMLFGPQLLA</sequence>
<evidence type="ECO:0000313" key="10">
    <source>
        <dbReference type="Proteomes" id="UP000015381"/>
    </source>
</evidence>
<name>F7PJK8_9EURY</name>
<evidence type="ECO:0000256" key="3">
    <source>
        <dbReference type="ARBA" id="ARBA00022989"/>
    </source>
</evidence>
<reference evidence="8 9" key="2">
    <citation type="journal article" date="2013" name="PLoS ONE">
        <title>INDIGO - INtegrated Data Warehouse of MIcrobial GenOmes with Examples from the Red Sea Extremophiles.</title>
        <authorList>
            <person name="Alam I."/>
            <person name="Antunes A."/>
            <person name="Kamau A.A."/>
            <person name="Ba Alawi W."/>
            <person name="Kalkatawi M."/>
            <person name="Stingl U."/>
            <person name="Bajic V.B."/>
        </authorList>
    </citation>
    <scope>NUCLEOTIDE SEQUENCE [LARGE SCALE GENOMIC DNA]</scope>
    <source>
        <strain evidence="8 9">SARL4B</strain>
    </source>
</reference>
<keyword evidence="10" id="KW-1185">Reference proteome</keyword>
<dbReference type="KEGG" id="hti:HTIA_1686"/>
<protein>
    <submittedName>
        <fullName evidence="7">Peptidase M50</fullName>
    </submittedName>
    <submittedName>
        <fullName evidence="8">S2P endopeptidase protein</fullName>
        <ecNumber evidence="8">3.4.24.85</ecNumber>
    </submittedName>
</protein>
<evidence type="ECO:0000259" key="6">
    <source>
        <dbReference type="PROSITE" id="PS50106"/>
    </source>
</evidence>
<dbReference type="SMART" id="SM00228">
    <property type="entry name" value="PDZ"/>
    <property type="match status" value="2"/>
</dbReference>
<dbReference type="eggNOG" id="arCOG04064">
    <property type="taxonomic scope" value="Archaea"/>
</dbReference>
<gene>
    <name evidence="8" type="ORF">HLRTI_001732</name>
    <name evidence="7" type="ORF">HTIA_1686</name>
</gene>
<feature type="transmembrane region" description="Helical" evidence="5">
    <location>
        <begin position="558"/>
        <end position="580"/>
    </location>
</feature>
<dbReference type="PATRIC" id="fig|1033806.12.peg.1675"/>
<evidence type="ECO:0000256" key="1">
    <source>
        <dbReference type="ARBA" id="ARBA00004127"/>
    </source>
</evidence>
<feature type="domain" description="PDZ" evidence="6">
    <location>
        <begin position="215"/>
        <end position="250"/>
    </location>
</feature>
<dbReference type="EC" id="3.4.24.85" evidence="8"/>
<evidence type="ECO:0000313" key="7">
    <source>
        <dbReference type="EMBL" id="CCQ33813.1"/>
    </source>
</evidence>
<dbReference type="PANTHER" id="PTHR13325">
    <property type="entry name" value="PROTEASE M50 MEMBRANE-BOUND TRANSCRIPTION FACTOR SITE 2 PROTEASE"/>
    <property type="match status" value="1"/>
</dbReference>
<dbReference type="PROSITE" id="PS50106">
    <property type="entry name" value="PDZ"/>
    <property type="match status" value="1"/>
</dbReference>
<dbReference type="RefSeq" id="WP_008525973.1">
    <property type="nucleotide sequence ID" value="NC_021921.1"/>
</dbReference>
<dbReference type="InterPro" id="IPR036034">
    <property type="entry name" value="PDZ_sf"/>
</dbReference>
<dbReference type="GeneID" id="23799761"/>
<dbReference type="GO" id="GO:0004222">
    <property type="term" value="F:metalloendopeptidase activity"/>
    <property type="evidence" value="ECO:0007669"/>
    <property type="project" value="InterPro"/>
</dbReference>
<dbReference type="GO" id="GO:0016020">
    <property type="term" value="C:membrane"/>
    <property type="evidence" value="ECO:0007669"/>
    <property type="project" value="InterPro"/>
</dbReference>
<proteinExistence type="predicted"/>
<evidence type="ECO:0000313" key="8">
    <source>
        <dbReference type="EMBL" id="ERJ06253.1"/>
    </source>
</evidence>
<dbReference type="InterPro" id="IPR001193">
    <property type="entry name" value="MBTPS2"/>
</dbReference>
<keyword evidence="2 5" id="KW-0812">Transmembrane</keyword>
<dbReference type="CDD" id="cd06159">
    <property type="entry name" value="S2P-M50_PDZ_Arch"/>
    <property type="match status" value="1"/>
</dbReference>
<keyword evidence="3 5" id="KW-1133">Transmembrane helix</keyword>